<protein>
    <recommendedName>
        <fullName evidence="2">histidine kinase</fullName>
        <ecNumber evidence="2">2.7.13.3</ecNumber>
    </recommendedName>
</protein>
<keyword evidence="3" id="KW-0597">Phosphoprotein</keyword>
<dbReference type="EMBL" id="BMDX01000005">
    <property type="protein sequence ID" value="GGA73191.1"/>
    <property type="molecule type" value="Genomic_DNA"/>
</dbReference>
<accession>A0A8J2XNM6</accession>
<sequence>MKRIFFQVVLIALMQLTARDVFGAVNESDVKAALVAKFTEFVSWPGNPQPLAISYLGDDEALWLSLNKLANKSSRQQQFSLNRLRSINDIDSPHILVVAGSHNNDVGRINHTISQSPTLLITEDLLDQTQIGINFTTTEQNTISFNLNRYNLVYQGLSVDQQIVLLGGSEIDVATMVREMALRLSESSDLIAKLNQRVQQLDESVVQRQRALNTKERLLADKNQQLEQINADYDNASSKLLRLETTVSDLNQALQNDRRQLDETTQLLASKRQELETKQNEVAQISIDKSALSEQIEANQQQIEHQQLVLTELEQTVIESSTALDLQSDLLERQTTALVLAVAGLLLIASVAALLWRLANRKQVMNRLLEQKNAELAEVNTQLVSAQQQLVEAQKMASLAKLVAGVAHEINTPLGVAITATSYLSQTTEALLADFHSNTLKRSSLKEALDGQISAAEMATSSLNRAAELVHTFKQVSLAQVKEMPTKFALAPFIEQTVKHFHHQFKQQRVVIKVHCEPGNIELISYPGLLSQVLTSLAINSAVHGFGKTPEPAITISANCDKLGVTIHYADNGSGIAEEIREEIFEPFFTTNRQAGSTGLGLHICFNLVTHKMQGTINCLPTDQGALFAIHLPHTISESQELEAQPTN</sequence>
<dbReference type="SMART" id="SM00387">
    <property type="entry name" value="HATPase_c"/>
    <property type="match status" value="1"/>
</dbReference>
<feature type="domain" description="Histidine kinase" evidence="6">
    <location>
        <begin position="405"/>
        <end position="636"/>
    </location>
</feature>
<name>A0A8J2XNM6_9GAMM</name>
<evidence type="ECO:0000256" key="2">
    <source>
        <dbReference type="ARBA" id="ARBA00012438"/>
    </source>
</evidence>
<gene>
    <name evidence="7" type="ORF">GCM10011369_13660</name>
</gene>
<dbReference type="PANTHER" id="PTHR43065">
    <property type="entry name" value="SENSOR HISTIDINE KINASE"/>
    <property type="match status" value="1"/>
</dbReference>
<dbReference type="Proteomes" id="UP000619743">
    <property type="component" value="Unassembled WGS sequence"/>
</dbReference>
<comment type="catalytic activity">
    <reaction evidence="1">
        <text>ATP + protein L-histidine = ADP + protein N-phospho-L-histidine.</text>
        <dbReference type="EC" id="2.7.13.3"/>
    </reaction>
</comment>
<dbReference type="AlphaFoldDB" id="A0A8J2XNM6"/>
<feature type="coiled-coil region" evidence="4">
    <location>
        <begin position="184"/>
        <end position="316"/>
    </location>
</feature>
<dbReference type="OrthoDB" id="2521613at2"/>
<dbReference type="InterPro" id="IPR005467">
    <property type="entry name" value="His_kinase_dom"/>
</dbReference>
<dbReference type="CDD" id="cd00082">
    <property type="entry name" value="HisKA"/>
    <property type="match status" value="1"/>
</dbReference>
<dbReference type="InterPro" id="IPR004358">
    <property type="entry name" value="Sig_transdc_His_kin-like_C"/>
</dbReference>
<comment type="caution">
    <text evidence="7">The sequence shown here is derived from an EMBL/GenBank/DDBJ whole genome shotgun (WGS) entry which is preliminary data.</text>
</comment>
<keyword evidence="5" id="KW-0812">Transmembrane</keyword>
<dbReference type="InterPro" id="IPR036097">
    <property type="entry name" value="HisK_dim/P_sf"/>
</dbReference>
<dbReference type="Gene3D" id="3.30.565.10">
    <property type="entry name" value="Histidine kinase-like ATPase, C-terminal domain"/>
    <property type="match status" value="1"/>
</dbReference>
<evidence type="ECO:0000256" key="5">
    <source>
        <dbReference type="SAM" id="Phobius"/>
    </source>
</evidence>
<reference evidence="8" key="1">
    <citation type="journal article" date="2019" name="Int. J. Syst. Evol. Microbiol.">
        <title>The Global Catalogue of Microorganisms (GCM) 10K type strain sequencing project: providing services to taxonomists for standard genome sequencing and annotation.</title>
        <authorList>
            <consortium name="The Broad Institute Genomics Platform"/>
            <consortium name="The Broad Institute Genome Sequencing Center for Infectious Disease"/>
            <person name="Wu L."/>
            <person name="Ma J."/>
        </authorList>
    </citation>
    <scope>NUCLEOTIDE SEQUENCE [LARGE SCALE GENOMIC DNA]</scope>
    <source>
        <strain evidence="8">CGMCC 1.10130</strain>
    </source>
</reference>
<proteinExistence type="predicted"/>
<evidence type="ECO:0000256" key="1">
    <source>
        <dbReference type="ARBA" id="ARBA00000085"/>
    </source>
</evidence>
<dbReference type="InterPro" id="IPR003594">
    <property type="entry name" value="HATPase_dom"/>
</dbReference>
<dbReference type="Pfam" id="PF02518">
    <property type="entry name" value="HATPase_c"/>
    <property type="match status" value="1"/>
</dbReference>
<dbReference type="SUPFAM" id="SSF55874">
    <property type="entry name" value="ATPase domain of HSP90 chaperone/DNA topoisomerase II/histidine kinase"/>
    <property type="match status" value="1"/>
</dbReference>
<dbReference type="CDD" id="cd00075">
    <property type="entry name" value="HATPase"/>
    <property type="match status" value="1"/>
</dbReference>
<evidence type="ECO:0000256" key="4">
    <source>
        <dbReference type="SAM" id="Coils"/>
    </source>
</evidence>
<dbReference type="PRINTS" id="PR00344">
    <property type="entry name" value="BCTRLSENSOR"/>
</dbReference>
<organism evidence="7 8">
    <name type="scientific">Neiella marina</name>
    <dbReference type="NCBI Taxonomy" id="508461"/>
    <lineage>
        <taxon>Bacteria</taxon>
        <taxon>Pseudomonadati</taxon>
        <taxon>Pseudomonadota</taxon>
        <taxon>Gammaproteobacteria</taxon>
        <taxon>Alteromonadales</taxon>
        <taxon>Echinimonadaceae</taxon>
        <taxon>Neiella</taxon>
    </lineage>
</organism>
<evidence type="ECO:0000259" key="6">
    <source>
        <dbReference type="PROSITE" id="PS50109"/>
    </source>
</evidence>
<dbReference type="GO" id="GO:0000155">
    <property type="term" value="F:phosphorelay sensor kinase activity"/>
    <property type="evidence" value="ECO:0007669"/>
    <property type="project" value="InterPro"/>
</dbReference>
<dbReference type="InterPro" id="IPR025293">
    <property type="entry name" value="YfiR/HmsC-like"/>
</dbReference>
<keyword evidence="5" id="KW-0472">Membrane</keyword>
<dbReference type="EC" id="2.7.13.3" evidence="2"/>
<keyword evidence="4" id="KW-0175">Coiled coil</keyword>
<dbReference type="InterPro" id="IPR003661">
    <property type="entry name" value="HisK_dim/P_dom"/>
</dbReference>
<dbReference type="InterPro" id="IPR036890">
    <property type="entry name" value="HATPase_C_sf"/>
</dbReference>
<keyword evidence="5" id="KW-1133">Transmembrane helix</keyword>
<dbReference type="Gene3D" id="1.10.287.130">
    <property type="match status" value="1"/>
</dbReference>
<feature type="coiled-coil region" evidence="4">
    <location>
        <begin position="362"/>
        <end position="396"/>
    </location>
</feature>
<evidence type="ECO:0000313" key="7">
    <source>
        <dbReference type="EMBL" id="GGA73191.1"/>
    </source>
</evidence>
<dbReference type="RefSeq" id="WP_087505276.1">
    <property type="nucleotide sequence ID" value="NZ_BMDX01000005.1"/>
</dbReference>
<dbReference type="SUPFAM" id="SSF47384">
    <property type="entry name" value="Homodimeric domain of signal transducing histidine kinase"/>
    <property type="match status" value="1"/>
</dbReference>
<evidence type="ECO:0000313" key="8">
    <source>
        <dbReference type="Proteomes" id="UP000619743"/>
    </source>
</evidence>
<feature type="transmembrane region" description="Helical" evidence="5">
    <location>
        <begin position="337"/>
        <end position="359"/>
    </location>
</feature>
<dbReference type="Pfam" id="PF13689">
    <property type="entry name" value="DUF4154"/>
    <property type="match status" value="1"/>
</dbReference>
<keyword evidence="8" id="KW-1185">Reference proteome</keyword>
<dbReference type="PROSITE" id="PS50109">
    <property type="entry name" value="HIS_KIN"/>
    <property type="match status" value="1"/>
</dbReference>
<evidence type="ECO:0000256" key="3">
    <source>
        <dbReference type="ARBA" id="ARBA00022553"/>
    </source>
</evidence>